<protein>
    <submittedName>
        <fullName evidence="1">Uncharacterized protein</fullName>
    </submittedName>
</protein>
<organism evidence="1 2">
    <name type="scientific">Salix suchowensis</name>
    <dbReference type="NCBI Taxonomy" id="1278906"/>
    <lineage>
        <taxon>Eukaryota</taxon>
        <taxon>Viridiplantae</taxon>
        <taxon>Streptophyta</taxon>
        <taxon>Embryophyta</taxon>
        <taxon>Tracheophyta</taxon>
        <taxon>Spermatophyta</taxon>
        <taxon>Magnoliopsida</taxon>
        <taxon>eudicotyledons</taxon>
        <taxon>Gunneridae</taxon>
        <taxon>Pentapetalae</taxon>
        <taxon>rosids</taxon>
        <taxon>fabids</taxon>
        <taxon>Malpighiales</taxon>
        <taxon>Salicaceae</taxon>
        <taxon>Saliceae</taxon>
        <taxon>Salix</taxon>
    </lineage>
</organism>
<dbReference type="Proteomes" id="UP001141253">
    <property type="component" value="Chromosome 6"/>
</dbReference>
<accession>A0ABQ9BFE3</accession>
<keyword evidence="2" id="KW-1185">Reference proteome</keyword>
<reference evidence="1" key="1">
    <citation type="submission" date="2022-10" db="EMBL/GenBank/DDBJ databases">
        <authorList>
            <person name="Hyden B.L."/>
            <person name="Feng K."/>
            <person name="Yates T."/>
            <person name="Jawdy S."/>
            <person name="Smart L.B."/>
            <person name="Muchero W."/>
        </authorList>
    </citation>
    <scope>NUCLEOTIDE SEQUENCE</scope>
    <source>
        <tissue evidence="1">Shoot tip</tissue>
    </source>
</reference>
<dbReference type="EMBL" id="JAPFFI010000009">
    <property type="protein sequence ID" value="KAJ6382973.1"/>
    <property type="molecule type" value="Genomic_DNA"/>
</dbReference>
<proteinExistence type="predicted"/>
<evidence type="ECO:0000313" key="1">
    <source>
        <dbReference type="EMBL" id="KAJ6382973.1"/>
    </source>
</evidence>
<feature type="non-terminal residue" evidence="1">
    <location>
        <position position="19"/>
    </location>
</feature>
<name>A0ABQ9BFE3_9ROSI</name>
<comment type="caution">
    <text evidence="1">The sequence shown here is derived from an EMBL/GenBank/DDBJ whole genome shotgun (WGS) entry which is preliminary data.</text>
</comment>
<sequence>MQFCGLLPPWISHLLTCMG</sequence>
<gene>
    <name evidence="1" type="ORF">OIU77_031409</name>
</gene>
<evidence type="ECO:0000313" key="2">
    <source>
        <dbReference type="Proteomes" id="UP001141253"/>
    </source>
</evidence>
<reference evidence="1" key="2">
    <citation type="journal article" date="2023" name="Int. J. Mol. Sci.">
        <title>De Novo Assembly and Annotation of 11 Diverse Shrub Willow (Salix) Genomes Reveals Novel Gene Organization in Sex-Linked Regions.</title>
        <authorList>
            <person name="Hyden B."/>
            <person name="Feng K."/>
            <person name="Yates T.B."/>
            <person name="Jawdy S."/>
            <person name="Cereghino C."/>
            <person name="Smart L.B."/>
            <person name="Muchero W."/>
        </authorList>
    </citation>
    <scope>NUCLEOTIDE SEQUENCE</scope>
    <source>
        <tissue evidence="1">Shoot tip</tissue>
    </source>
</reference>